<gene>
    <name evidence="1" type="ORF">ACFO3I_03135</name>
</gene>
<comment type="caution">
    <text evidence="1">The sequence shown here is derived from an EMBL/GenBank/DDBJ whole genome shotgun (WGS) entry which is preliminary data.</text>
</comment>
<evidence type="ECO:0000313" key="1">
    <source>
        <dbReference type="EMBL" id="MFC4654016.1"/>
    </source>
</evidence>
<organism evidence="1 2">
    <name type="scientific">Rheinheimera marina</name>
    <dbReference type="NCBI Taxonomy" id="1774958"/>
    <lineage>
        <taxon>Bacteria</taxon>
        <taxon>Pseudomonadati</taxon>
        <taxon>Pseudomonadota</taxon>
        <taxon>Gammaproteobacteria</taxon>
        <taxon>Chromatiales</taxon>
        <taxon>Chromatiaceae</taxon>
        <taxon>Rheinheimera</taxon>
    </lineage>
</organism>
<keyword evidence="2" id="KW-1185">Reference proteome</keyword>
<protein>
    <submittedName>
        <fullName evidence="1">Uncharacterized protein</fullName>
    </submittedName>
</protein>
<proteinExistence type="predicted"/>
<accession>A0ABV9JI73</accession>
<name>A0ABV9JI73_9GAMM</name>
<dbReference type="Proteomes" id="UP001595962">
    <property type="component" value="Unassembled WGS sequence"/>
</dbReference>
<reference evidence="2" key="1">
    <citation type="journal article" date="2019" name="Int. J. Syst. Evol. Microbiol.">
        <title>The Global Catalogue of Microorganisms (GCM) 10K type strain sequencing project: providing services to taxonomists for standard genome sequencing and annotation.</title>
        <authorList>
            <consortium name="The Broad Institute Genomics Platform"/>
            <consortium name="The Broad Institute Genome Sequencing Center for Infectious Disease"/>
            <person name="Wu L."/>
            <person name="Ma J."/>
        </authorList>
    </citation>
    <scope>NUCLEOTIDE SEQUENCE [LARGE SCALE GENOMIC DNA]</scope>
    <source>
        <strain evidence="2">DT28</strain>
    </source>
</reference>
<dbReference type="EMBL" id="JBHSGB010000003">
    <property type="protein sequence ID" value="MFC4654016.1"/>
    <property type="molecule type" value="Genomic_DNA"/>
</dbReference>
<dbReference type="RefSeq" id="WP_377331676.1">
    <property type="nucleotide sequence ID" value="NZ_JBHSGB010000003.1"/>
</dbReference>
<evidence type="ECO:0000313" key="2">
    <source>
        <dbReference type="Proteomes" id="UP001595962"/>
    </source>
</evidence>
<sequence length="43" mass="5007">MERKCQATQGGVESQNELQGYARMAKHKDEQWTGAWMPNFFTD</sequence>